<accession>A0A0B7AJY3</accession>
<feature type="transmembrane region" description="Helical" evidence="1">
    <location>
        <begin position="6"/>
        <end position="25"/>
    </location>
</feature>
<keyword evidence="1" id="KW-1133">Transmembrane helix</keyword>
<evidence type="ECO:0000256" key="1">
    <source>
        <dbReference type="SAM" id="Phobius"/>
    </source>
</evidence>
<keyword evidence="1" id="KW-0472">Membrane</keyword>
<proteinExistence type="predicted"/>
<gene>
    <name evidence="2" type="primary">ORF125470</name>
</gene>
<evidence type="ECO:0000313" key="2">
    <source>
        <dbReference type="EMBL" id="CEK81319.1"/>
    </source>
</evidence>
<dbReference type="EMBL" id="HACG01034454">
    <property type="protein sequence ID" value="CEK81319.1"/>
    <property type="molecule type" value="Transcribed_RNA"/>
</dbReference>
<sequence length="56" mass="6235">MAVVDQNSELAIVIFLLPVDLGAILRRKVRPFIAYFFIGSYISPIVRPSLREGAMA</sequence>
<feature type="transmembrane region" description="Helical" evidence="1">
    <location>
        <begin position="32"/>
        <end position="50"/>
    </location>
</feature>
<reference evidence="2" key="1">
    <citation type="submission" date="2014-12" db="EMBL/GenBank/DDBJ databases">
        <title>Insight into the proteome of Arion vulgaris.</title>
        <authorList>
            <person name="Aradska J."/>
            <person name="Bulat T."/>
            <person name="Smidak R."/>
            <person name="Sarate P."/>
            <person name="Gangsoo J."/>
            <person name="Sialana F."/>
            <person name="Bilban M."/>
            <person name="Lubec G."/>
        </authorList>
    </citation>
    <scope>NUCLEOTIDE SEQUENCE</scope>
    <source>
        <tissue evidence="2">Skin</tissue>
    </source>
</reference>
<protein>
    <submittedName>
        <fullName evidence="2">Uncharacterized protein</fullName>
    </submittedName>
</protein>
<organism evidence="2">
    <name type="scientific">Arion vulgaris</name>
    <dbReference type="NCBI Taxonomy" id="1028688"/>
    <lineage>
        <taxon>Eukaryota</taxon>
        <taxon>Metazoa</taxon>
        <taxon>Spiralia</taxon>
        <taxon>Lophotrochozoa</taxon>
        <taxon>Mollusca</taxon>
        <taxon>Gastropoda</taxon>
        <taxon>Heterobranchia</taxon>
        <taxon>Euthyneura</taxon>
        <taxon>Panpulmonata</taxon>
        <taxon>Eupulmonata</taxon>
        <taxon>Stylommatophora</taxon>
        <taxon>Helicina</taxon>
        <taxon>Arionoidea</taxon>
        <taxon>Arionidae</taxon>
        <taxon>Arion</taxon>
    </lineage>
</organism>
<dbReference type="AlphaFoldDB" id="A0A0B7AJY3"/>
<keyword evidence="1" id="KW-0812">Transmembrane</keyword>
<name>A0A0B7AJY3_9EUPU</name>